<organism evidence="4">
    <name type="scientific">Sinomonas puerhi</name>
    <dbReference type="NCBI Taxonomy" id="3238584"/>
    <lineage>
        <taxon>Bacteria</taxon>
        <taxon>Bacillati</taxon>
        <taxon>Actinomycetota</taxon>
        <taxon>Actinomycetes</taxon>
        <taxon>Micrococcales</taxon>
        <taxon>Micrococcaceae</taxon>
        <taxon>Sinomonas</taxon>
    </lineage>
</organism>
<sequence>MGVGIEKHIHDPFILGRAASTLPTHPSRALGRALSDSGPSITRDHELGWEYQFEYRPYYSNETVRVSVLDCFVPDVVLGVDLVEAPSQPSDALSSALDPCIADLNIFAPRSGGALRGRLWAKEPSLLSLEEAAALVAEAPRVIAWVSAIQAGAIERVREGIAQAPLDSRDGQPERLSGEVAHALAVTEIATLQETSEATAARLMNLAHELSTTHVAVMEAIESGDITEAHARAIVDQAASLPEEVREAYGIAVLKACRTRTGRLRTPAEFRRAARDLREKMHPESIQTRRRAAAQERGVWQRPEEDGMVTLTALMPAETGMALYRRIDSLARAQHRTPDEHRTLSQLRADALTHLGLNGVRQAPDATAAGSRTQEDPRAAAHPRMDTGLKEPTHPDVIAAQDVIAASAGGDDIVGGTANAVAASRAGGTAQMENFAIPEEFAGSVKAAIVVHLPAAVLLGSATGNGYLDGYGIIDADAARQLAAAAPNWHRLYTDTDGTPLRLGRTAYRPPEAMRRFLRYRDGTCAFPGCNQPAESSELDHTHEWQDGGGTDADNLAHLCRKHHALKSLALVQARQTAAARAPEGQYAEPTGMIVWTTMLSYAQTTTPSDRDRLLGYIDDSPPRAQYPSAGSSSFTSAEPEAPGAQRATDLERETPSTALRGLVDLGQDPRDDPEQDARKDRGQDAQDRGQDAQDRGQDARDQSEQPPPF</sequence>
<dbReference type="Pfam" id="PF02720">
    <property type="entry name" value="DUF222"/>
    <property type="match status" value="2"/>
</dbReference>
<dbReference type="Pfam" id="PF01844">
    <property type="entry name" value="HNH"/>
    <property type="match status" value="1"/>
</dbReference>
<dbReference type="KEGG" id="spue:AB5L97_04585"/>
<feature type="domain" description="HNH nuclease" evidence="3">
    <location>
        <begin position="513"/>
        <end position="565"/>
    </location>
</feature>
<dbReference type="GO" id="GO:0004519">
    <property type="term" value="F:endonuclease activity"/>
    <property type="evidence" value="ECO:0007669"/>
    <property type="project" value="InterPro"/>
</dbReference>
<feature type="region of interest" description="Disordered" evidence="2">
    <location>
        <begin position="610"/>
        <end position="710"/>
    </location>
</feature>
<dbReference type="GO" id="GO:0008270">
    <property type="term" value="F:zinc ion binding"/>
    <property type="evidence" value="ECO:0007669"/>
    <property type="project" value="InterPro"/>
</dbReference>
<name>A0AB39L5V3_9MICC</name>
<feature type="region of interest" description="Disordered" evidence="2">
    <location>
        <begin position="362"/>
        <end position="383"/>
    </location>
</feature>
<feature type="compositionally biased region" description="Basic and acidic residues" evidence="2">
    <location>
        <begin position="668"/>
        <end position="704"/>
    </location>
</feature>
<feature type="compositionally biased region" description="Basic and acidic residues" evidence="2">
    <location>
        <begin position="373"/>
        <end position="383"/>
    </location>
</feature>
<dbReference type="InterPro" id="IPR002711">
    <property type="entry name" value="HNH"/>
</dbReference>
<evidence type="ECO:0000259" key="3">
    <source>
        <dbReference type="SMART" id="SM00507"/>
    </source>
</evidence>
<accession>A0AB39L5V3</accession>
<dbReference type="InterPro" id="IPR003615">
    <property type="entry name" value="HNH_nuc"/>
</dbReference>
<protein>
    <submittedName>
        <fullName evidence="4">DUF222 domain-containing protein</fullName>
    </submittedName>
</protein>
<comment type="similarity">
    <text evidence="1">Belongs to the Rv1128c/1148c/1588c/1702c/1945/3466 family.</text>
</comment>
<dbReference type="InterPro" id="IPR003870">
    <property type="entry name" value="DUF222"/>
</dbReference>
<proteinExistence type="inferred from homology"/>
<dbReference type="AlphaFoldDB" id="A0AB39L5V3"/>
<evidence type="ECO:0000256" key="1">
    <source>
        <dbReference type="ARBA" id="ARBA00023450"/>
    </source>
</evidence>
<evidence type="ECO:0000256" key="2">
    <source>
        <dbReference type="SAM" id="MobiDB-lite"/>
    </source>
</evidence>
<reference evidence="4" key="1">
    <citation type="submission" date="2024-07" db="EMBL/GenBank/DDBJ databases">
        <authorList>
            <person name="fu j."/>
        </authorList>
    </citation>
    <scope>NUCLEOTIDE SEQUENCE</scope>
    <source>
        <strain evidence="4">P10A9</strain>
    </source>
</reference>
<dbReference type="EMBL" id="CP163302">
    <property type="protein sequence ID" value="XDP46294.1"/>
    <property type="molecule type" value="Genomic_DNA"/>
</dbReference>
<dbReference type="GO" id="GO:0003676">
    <property type="term" value="F:nucleic acid binding"/>
    <property type="evidence" value="ECO:0007669"/>
    <property type="project" value="InterPro"/>
</dbReference>
<dbReference type="RefSeq" id="WP_369046634.1">
    <property type="nucleotide sequence ID" value="NZ_CP163302.1"/>
</dbReference>
<dbReference type="Gene3D" id="1.10.30.50">
    <property type="match status" value="1"/>
</dbReference>
<evidence type="ECO:0000313" key="4">
    <source>
        <dbReference type="EMBL" id="XDP46294.1"/>
    </source>
</evidence>
<dbReference type="CDD" id="cd00085">
    <property type="entry name" value="HNHc"/>
    <property type="match status" value="1"/>
</dbReference>
<dbReference type="SMART" id="SM00507">
    <property type="entry name" value="HNHc"/>
    <property type="match status" value="1"/>
</dbReference>
<gene>
    <name evidence="4" type="ORF">AB5L97_04585</name>
</gene>